<keyword evidence="2" id="KW-0378">Hydrolase</keyword>
<protein>
    <submittedName>
        <fullName evidence="2">Ubiquitin carboxyl-terminal hydrolase</fullName>
    </submittedName>
</protein>
<feature type="compositionally biased region" description="Polar residues" evidence="1">
    <location>
        <begin position="39"/>
        <end position="53"/>
    </location>
</feature>
<reference evidence="2" key="1">
    <citation type="submission" date="2018-11" db="EMBL/GenBank/DDBJ databases">
        <title>A distinct lineage of giant viruses engineers rhodopsin photosystems in predatory marine eukaryotes.</title>
        <authorList>
            <person name="Needham D.M."/>
            <person name="Yoshizawa S."/>
            <person name="Hosaka T."/>
            <person name="Poirier C."/>
            <person name="Choi C.-J."/>
            <person name="Hehenberger E."/>
            <person name="Irwin N.A.T."/>
            <person name="Wilken S."/>
            <person name="Yung C.-M."/>
            <person name="Bachy C."/>
            <person name="Kurihara R."/>
            <person name="Nakajima Y."/>
            <person name="Kojima K."/>
            <person name="Kimura-Someya T."/>
            <person name="Leonard G."/>
            <person name="Malmstrom R.R."/>
            <person name="Mende D."/>
            <person name="Olson D.K."/>
            <person name="Sudo Y."/>
            <person name="Sudek S."/>
            <person name="Richards T.A."/>
            <person name="DeLong E.F."/>
            <person name="Keeling P.J."/>
            <person name="Santoro A.E."/>
            <person name="Shirouzu M."/>
            <person name="Iwasaki W."/>
            <person name="Worden A.Z."/>
        </authorList>
    </citation>
    <scope>NUCLEOTIDE SEQUENCE</scope>
</reference>
<evidence type="ECO:0000256" key="1">
    <source>
        <dbReference type="SAM" id="MobiDB-lite"/>
    </source>
</evidence>
<dbReference type="SUPFAM" id="SSF54001">
    <property type="entry name" value="Cysteine proteinases"/>
    <property type="match status" value="1"/>
</dbReference>
<dbReference type="EMBL" id="MK250086">
    <property type="protein sequence ID" value="QDY51978.1"/>
    <property type="molecule type" value="Genomic_DNA"/>
</dbReference>
<sequence>MRTIKKKINKKLTKKKYNLKGGTMENLQKLLADYRYKKGTSSTPSISFVPSKTKNTKGKPSRPSISFVPSKTKNKKGKPSRPRKKTKEEMRTEWIEIIQREAGQNEGLYINLRETLNKKTDQLGLLQYDRENSCFIDSAIFGLLITRSETINNSLLTGPLLPIVNKKDKRTFNLLCKRCGIPGDRWQEILLQDTARNSIRFILKQIYTHIFSQGKIRKTLNQFNFRERFQSLKLTNHFNFNNGMQGESAEVIMLLLELFPIDDKDKITVSKEKLYFLEETDLNLSIEELKAKLEKDRVSSTEKKKYKSNLLPVYNLKYNSNIHETHELTYDINPTTIANHSRNFISKKNPIYLRNLLFEKDISNESKTDMLLETDENGYATNYVNYDWKSEKTKITCNGDVLIVQLRRDSMVRAAGIFIDTPVILDQCIKDSGENNLFLSTIIVKSGGAQGGHYKCYFRTGNNFYLFNDMESKIKLIGNYEALMKINDEFSPTTRACVCIYKKKKNGDEIEPTIIGEKIIPPEINKYLSKKVPKGTLTKIKFLTPEEASKKYSLEKTLIINAREHLKKKTNWTCDELMQIFSLNTSK</sequence>
<feature type="region of interest" description="Disordered" evidence="1">
    <location>
        <begin position="39"/>
        <end position="89"/>
    </location>
</feature>
<dbReference type="InterPro" id="IPR038765">
    <property type="entry name" value="Papain-like_cys_pep_sf"/>
</dbReference>
<organism evidence="2">
    <name type="scientific">Mimiviridae sp. ChoanoV1</name>
    <dbReference type="NCBI Taxonomy" id="2596887"/>
    <lineage>
        <taxon>Viruses</taxon>
        <taxon>Varidnaviria</taxon>
        <taxon>Bamfordvirae</taxon>
        <taxon>Nucleocytoviricota</taxon>
        <taxon>Megaviricetes</taxon>
        <taxon>Imitervirales</taxon>
        <taxon>Schizomimiviridae</taxon>
    </lineage>
</organism>
<accession>A0A5B8IF31</accession>
<dbReference type="GO" id="GO:0016787">
    <property type="term" value="F:hydrolase activity"/>
    <property type="evidence" value="ECO:0007669"/>
    <property type="project" value="UniProtKB-KW"/>
</dbReference>
<name>A0A5B8IF31_9VIRU</name>
<gene>
    <name evidence="2" type="ORF">2_50</name>
</gene>
<proteinExistence type="predicted"/>
<feature type="compositionally biased region" description="Basic residues" evidence="1">
    <location>
        <begin position="72"/>
        <end position="85"/>
    </location>
</feature>
<evidence type="ECO:0000313" key="2">
    <source>
        <dbReference type="EMBL" id="QDY51978.1"/>
    </source>
</evidence>
<dbReference type="Gene3D" id="3.90.70.10">
    <property type="entry name" value="Cysteine proteinases"/>
    <property type="match status" value="1"/>
</dbReference>